<organism evidence="1 2">
    <name type="scientific">Trematosphaeria pertusa</name>
    <dbReference type="NCBI Taxonomy" id="390896"/>
    <lineage>
        <taxon>Eukaryota</taxon>
        <taxon>Fungi</taxon>
        <taxon>Dikarya</taxon>
        <taxon>Ascomycota</taxon>
        <taxon>Pezizomycotina</taxon>
        <taxon>Dothideomycetes</taxon>
        <taxon>Pleosporomycetidae</taxon>
        <taxon>Pleosporales</taxon>
        <taxon>Massarineae</taxon>
        <taxon>Trematosphaeriaceae</taxon>
        <taxon>Trematosphaeria</taxon>
    </lineage>
</organism>
<evidence type="ECO:0000313" key="1">
    <source>
        <dbReference type="EMBL" id="KAF2256381.1"/>
    </source>
</evidence>
<dbReference type="Proteomes" id="UP000800094">
    <property type="component" value="Unassembled WGS sequence"/>
</dbReference>
<accession>A0A6A6J1W4</accession>
<evidence type="ECO:0008006" key="3">
    <source>
        <dbReference type="Google" id="ProtNLM"/>
    </source>
</evidence>
<dbReference type="GeneID" id="54573939"/>
<sequence>MLSMCCIADTCLKPFLRGFTALKSLHYEALAMETDENFTPARLIDALECQADTLESLHIGFGQCSWLADADADSLLHNRFIRMPKSLLKVPSLAQFTKLKHLGIQTDRLGTLRNLPPNIETLCLRESYYFEKSYIAIVAEEYLEQLLSIKASCLEIRCVLKGTGAALSISPVWTTS</sequence>
<evidence type="ECO:0000313" key="2">
    <source>
        <dbReference type="Proteomes" id="UP000800094"/>
    </source>
</evidence>
<proteinExistence type="predicted"/>
<name>A0A6A6J1W4_9PLEO</name>
<reference evidence="1" key="1">
    <citation type="journal article" date="2020" name="Stud. Mycol.">
        <title>101 Dothideomycetes genomes: a test case for predicting lifestyles and emergence of pathogens.</title>
        <authorList>
            <person name="Haridas S."/>
            <person name="Albert R."/>
            <person name="Binder M."/>
            <person name="Bloem J."/>
            <person name="Labutti K."/>
            <person name="Salamov A."/>
            <person name="Andreopoulos B."/>
            <person name="Baker S."/>
            <person name="Barry K."/>
            <person name="Bills G."/>
            <person name="Bluhm B."/>
            <person name="Cannon C."/>
            <person name="Castanera R."/>
            <person name="Culley D."/>
            <person name="Daum C."/>
            <person name="Ezra D."/>
            <person name="Gonzalez J."/>
            <person name="Henrissat B."/>
            <person name="Kuo A."/>
            <person name="Liang C."/>
            <person name="Lipzen A."/>
            <person name="Lutzoni F."/>
            <person name="Magnuson J."/>
            <person name="Mondo S."/>
            <person name="Nolan M."/>
            <person name="Ohm R."/>
            <person name="Pangilinan J."/>
            <person name="Park H.-J."/>
            <person name="Ramirez L."/>
            <person name="Alfaro M."/>
            <person name="Sun H."/>
            <person name="Tritt A."/>
            <person name="Yoshinaga Y."/>
            <person name="Zwiers L.-H."/>
            <person name="Turgeon B."/>
            <person name="Goodwin S."/>
            <person name="Spatafora J."/>
            <person name="Crous P."/>
            <person name="Grigoriev I."/>
        </authorList>
    </citation>
    <scope>NUCLEOTIDE SEQUENCE</scope>
    <source>
        <strain evidence="1">CBS 122368</strain>
    </source>
</reference>
<protein>
    <recommendedName>
        <fullName evidence="3">L domain-like protein</fullName>
    </recommendedName>
</protein>
<dbReference type="EMBL" id="ML987189">
    <property type="protein sequence ID" value="KAF2256381.1"/>
    <property type="molecule type" value="Genomic_DNA"/>
</dbReference>
<dbReference type="RefSeq" id="XP_033691385.1">
    <property type="nucleotide sequence ID" value="XM_033820609.1"/>
</dbReference>
<keyword evidence="2" id="KW-1185">Reference proteome</keyword>
<gene>
    <name evidence="1" type="ORF">BU26DRAFT_20734</name>
</gene>
<dbReference type="AlphaFoldDB" id="A0A6A6J1W4"/>